<dbReference type="PRINTS" id="PR00260">
    <property type="entry name" value="CHEMTRNSDUCR"/>
</dbReference>
<dbReference type="EMBL" id="CP017707">
    <property type="protein sequence ID" value="AOZ49462.1"/>
    <property type="molecule type" value="Genomic_DNA"/>
</dbReference>
<keyword evidence="5 9" id="KW-0472">Membrane</keyword>
<accession>A0A1D9LDW1</accession>
<dbReference type="PROSITE" id="PS50111">
    <property type="entry name" value="CHEMOTAXIS_TRANSDUC_2"/>
    <property type="match status" value="1"/>
</dbReference>
<dbReference type="GO" id="GO:0007165">
    <property type="term" value="P:signal transduction"/>
    <property type="evidence" value="ECO:0007669"/>
    <property type="project" value="UniProtKB-KW"/>
</dbReference>
<keyword evidence="2" id="KW-1003">Cell membrane</keyword>
<proteinExistence type="inferred from homology"/>
<dbReference type="KEGG" id="cvc:BKX93_05270"/>
<dbReference type="SMART" id="SM00283">
    <property type="entry name" value="MA"/>
    <property type="match status" value="1"/>
</dbReference>
<dbReference type="GO" id="GO:0005886">
    <property type="term" value="C:plasma membrane"/>
    <property type="evidence" value="ECO:0007669"/>
    <property type="project" value="UniProtKB-SubCell"/>
</dbReference>
<evidence type="ECO:0000256" key="9">
    <source>
        <dbReference type="SAM" id="Phobius"/>
    </source>
</evidence>
<keyword evidence="6 8" id="KW-0807">Transducer</keyword>
<dbReference type="SUPFAM" id="SSF58104">
    <property type="entry name" value="Methyl-accepting chemotaxis protein (MCP) signaling domain"/>
    <property type="match status" value="1"/>
</dbReference>
<evidence type="ECO:0000256" key="7">
    <source>
        <dbReference type="ARBA" id="ARBA00029447"/>
    </source>
</evidence>
<evidence type="ECO:0000256" key="3">
    <source>
        <dbReference type="ARBA" id="ARBA00022692"/>
    </source>
</evidence>
<organism evidence="11 12">
    <name type="scientific">Chromobacterium vaccinii</name>
    <dbReference type="NCBI Taxonomy" id="1108595"/>
    <lineage>
        <taxon>Bacteria</taxon>
        <taxon>Pseudomonadati</taxon>
        <taxon>Pseudomonadota</taxon>
        <taxon>Betaproteobacteria</taxon>
        <taxon>Neisseriales</taxon>
        <taxon>Chromobacteriaceae</taxon>
        <taxon>Chromobacterium</taxon>
    </lineage>
</organism>
<dbReference type="Proteomes" id="UP000178776">
    <property type="component" value="Chromosome"/>
</dbReference>
<evidence type="ECO:0000256" key="4">
    <source>
        <dbReference type="ARBA" id="ARBA00022989"/>
    </source>
</evidence>
<evidence type="ECO:0000313" key="11">
    <source>
        <dbReference type="EMBL" id="AOZ49462.1"/>
    </source>
</evidence>
<evidence type="ECO:0000259" key="10">
    <source>
        <dbReference type="PROSITE" id="PS50111"/>
    </source>
</evidence>
<dbReference type="InterPro" id="IPR004089">
    <property type="entry name" value="MCPsignal_dom"/>
</dbReference>
<evidence type="ECO:0000256" key="6">
    <source>
        <dbReference type="ARBA" id="ARBA00023224"/>
    </source>
</evidence>
<dbReference type="Gene3D" id="3.30.450.20">
    <property type="entry name" value="PAS domain"/>
    <property type="match status" value="1"/>
</dbReference>
<dbReference type="GO" id="GO:0006935">
    <property type="term" value="P:chemotaxis"/>
    <property type="evidence" value="ECO:0007669"/>
    <property type="project" value="InterPro"/>
</dbReference>
<comment type="similarity">
    <text evidence="7">Belongs to the methyl-accepting chemotaxis (MCP) protein family.</text>
</comment>
<dbReference type="InterPro" id="IPR004090">
    <property type="entry name" value="Chemotax_Me-accpt_rcpt"/>
</dbReference>
<feature type="transmembrane region" description="Helical" evidence="9">
    <location>
        <begin position="6"/>
        <end position="29"/>
    </location>
</feature>
<dbReference type="Gene3D" id="1.10.287.950">
    <property type="entry name" value="Methyl-accepting chemotaxis protein"/>
    <property type="match status" value="1"/>
</dbReference>
<name>A0A1D9LDW1_9NEIS</name>
<dbReference type="AlphaFoldDB" id="A0A1D9LDW1"/>
<keyword evidence="4 9" id="KW-1133">Transmembrane helix</keyword>
<evidence type="ECO:0000256" key="8">
    <source>
        <dbReference type="PROSITE-ProRule" id="PRU00284"/>
    </source>
</evidence>
<dbReference type="CDD" id="cd18774">
    <property type="entry name" value="PDC2_HK_sensor"/>
    <property type="match status" value="1"/>
</dbReference>
<dbReference type="CDD" id="cd11386">
    <property type="entry name" value="MCP_signal"/>
    <property type="match status" value="1"/>
</dbReference>
<evidence type="ECO:0000256" key="1">
    <source>
        <dbReference type="ARBA" id="ARBA00004651"/>
    </source>
</evidence>
<gene>
    <name evidence="11" type="ORF">BKX93_05270</name>
</gene>
<dbReference type="Pfam" id="PF17200">
    <property type="entry name" value="sCache_2"/>
    <property type="match status" value="1"/>
</dbReference>
<sequence>MKLSTRLGILVFNAGLGLIVLADVALYSLHDSQLEDRRSQIRTLLTLAGQQVSHFQKLEQSGKLSRPEAQRRAIEAMSSLRDKGTYVFARGSDNLVLVHPDKRKLGKNDPGEKLPDGRTLVQAYEDVLRDADFGFVQIRTRRPNGDVPLPKLNAVMRIHGWNWTIGTGVFLDDVDQVFDRLALRLLLIGAGVLAVVIAMAWLVARSIYAVIGGEPYDASRTALDIAAGDLTLSVKSEGRGSLMEAIATMQASLRGMIQSLQRGATDLERAVGGLSGQVERINDAAHQSLLATQGTSREIESMAACSNQVSACAGETESDSLRSCRLAGEGEKLAMLAADEIQLVSGQIASASSLIGGLTDRSREIDGIAGEIKEIADQTNLLALNAAIEAARAGETGRGFAVVADEVRKLAERSAQATERITGMVRRIQEDTGSVADSMSEVRPLVARGVERAKEAAQALREINQGAEHTLDQIRTMAKVATEQAEAGHSVATNVASISQMVDASQASVSEVNGNVEALSALAHQLKDSVAKFRL</sequence>
<dbReference type="GeneID" id="68840613"/>
<dbReference type="Pfam" id="PF00015">
    <property type="entry name" value="MCPsignal"/>
    <property type="match status" value="1"/>
</dbReference>
<protein>
    <recommendedName>
        <fullName evidence="10">Methyl-accepting transducer domain-containing protein</fullName>
    </recommendedName>
</protein>
<dbReference type="RefSeq" id="WP_070979035.1">
    <property type="nucleotide sequence ID" value="NZ_CP017707.1"/>
</dbReference>
<dbReference type="SMART" id="SM01049">
    <property type="entry name" value="Cache_2"/>
    <property type="match status" value="1"/>
</dbReference>
<evidence type="ECO:0000313" key="12">
    <source>
        <dbReference type="Proteomes" id="UP000178776"/>
    </source>
</evidence>
<dbReference type="InterPro" id="IPR033480">
    <property type="entry name" value="sCache_2"/>
</dbReference>
<dbReference type="PANTHER" id="PTHR32089:SF112">
    <property type="entry name" value="LYSOZYME-LIKE PROTEIN-RELATED"/>
    <property type="match status" value="1"/>
</dbReference>
<evidence type="ECO:0000256" key="2">
    <source>
        <dbReference type="ARBA" id="ARBA00022475"/>
    </source>
</evidence>
<dbReference type="PANTHER" id="PTHR32089">
    <property type="entry name" value="METHYL-ACCEPTING CHEMOTAXIS PROTEIN MCPB"/>
    <property type="match status" value="1"/>
</dbReference>
<keyword evidence="3 9" id="KW-0812">Transmembrane</keyword>
<dbReference type="GO" id="GO:0004888">
    <property type="term" value="F:transmembrane signaling receptor activity"/>
    <property type="evidence" value="ECO:0007669"/>
    <property type="project" value="InterPro"/>
</dbReference>
<feature type="domain" description="Methyl-accepting transducer" evidence="10">
    <location>
        <begin position="263"/>
        <end position="499"/>
    </location>
</feature>
<feature type="transmembrane region" description="Helical" evidence="9">
    <location>
        <begin position="185"/>
        <end position="204"/>
    </location>
</feature>
<evidence type="ECO:0000256" key="5">
    <source>
        <dbReference type="ARBA" id="ARBA00023136"/>
    </source>
</evidence>
<comment type="subcellular location">
    <subcellularLocation>
        <location evidence="1">Cell membrane</location>
        <topology evidence="1">Multi-pass membrane protein</topology>
    </subcellularLocation>
</comment>
<reference evidence="11 12" key="1">
    <citation type="submission" date="2016-10" db="EMBL/GenBank/DDBJ databases">
        <title>Chromobacterium muskegensis sp. nov., an insecticidal bacterium isolated from Sphagnum bogs.</title>
        <authorList>
            <person name="Sparks M.E."/>
            <person name="Blackburn M.B."/>
            <person name="Gundersen-Rindal D.E."/>
            <person name="Mitchell A."/>
            <person name="Farrar R."/>
            <person name="Kuhar D."/>
        </authorList>
    </citation>
    <scope>NUCLEOTIDE SEQUENCE [LARGE SCALE GENOMIC DNA]</scope>
    <source>
        <strain evidence="11 12">21-1</strain>
    </source>
</reference>
<dbReference type="STRING" id="1108595.BKX93_05270"/>